<gene>
    <name evidence="2" type="ORF">PHYPSEUDO_008475</name>
</gene>
<keyword evidence="3" id="KW-1185">Reference proteome</keyword>
<evidence type="ECO:0000256" key="1">
    <source>
        <dbReference type="SAM" id="MobiDB-lite"/>
    </source>
</evidence>
<dbReference type="EMBL" id="JAGDFM010000343">
    <property type="protein sequence ID" value="KAG7379534.1"/>
    <property type="molecule type" value="Genomic_DNA"/>
</dbReference>
<evidence type="ECO:0000313" key="3">
    <source>
        <dbReference type="Proteomes" id="UP000694044"/>
    </source>
</evidence>
<evidence type="ECO:0000313" key="2">
    <source>
        <dbReference type="EMBL" id="KAG7379534.1"/>
    </source>
</evidence>
<sequence length="372" mass="42085">MERTLRTDIDELVSALGKSLGELIQNQDAQLSNETLCARANKLLAVGPTTRGQSVTAEGWGPRFKERFKIRLCDTKTMVILLDAPMEAEINTGVIFLQNQERRRATFEDHLAGKLHALEAELHRVRLYSRAPRKELQAVEIQRKTDQQAQRAEPQKWKTPRKQLLADMKTTKKQLGIIKDQYVAMAAFGVPEGPSHEISSDEESPGPMGYISPPPRTQRKTAASDDSIAPVDPAPPRRHAAKPAPVKRKATANGRASKRMRMTDRNWATSGTGTPPKKMGVGKNATTPTKEKRAHAPRVTRSTCPSGSASSGMKYCNIRVHHVPREHQRGLLHIPHARSPPRPHVECLKYRWHRRYRNHCRHDRRRGHYFHQ</sequence>
<dbReference type="AlphaFoldDB" id="A0A8T1VJC3"/>
<proteinExistence type="predicted"/>
<feature type="compositionally biased region" description="Basic residues" evidence="1">
    <location>
        <begin position="236"/>
        <end position="260"/>
    </location>
</feature>
<name>A0A8T1VJC3_9STRA</name>
<feature type="region of interest" description="Disordered" evidence="1">
    <location>
        <begin position="193"/>
        <end position="311"/>
    </location>
</feature>
<comment type="caution">
    <text evidence="2">The sequence shown here is derived from an EMBL/GenBank/DDBJ whole genome shotgun (WGS) entry which is preliminary data.</text>
</comment>
<organism evidence="2 3">
    <name type="scientific">Phytophthora pseudosyringae</name>
    <dbReference type="NCBI Taxonomy" id="221518"/>
    <lineage>
        <taxon>Eukaryota</taxon>
        <taxon>Sar</taxon>
        <taxon>Stramenopiles</taxon>
        <taxon>Oomycota</taxon>
        <taxon>Peronosporomycetes</taxon>
        <taxon>Peronosporales</taxon>
        <taxon>Peronosporaceae</taxon>
        <taxon>Phytophthora</taxon>
    </lineage>
</organism>
<protein>
    <submittedName>
        <fullName evidence="2">Uncharacterized protein</fullName>
    </submittedName>
</protein>
<feature type="compositionally biased region" description="Polar residues" evidence="1">
    <location>
        <begin position="300"/>
        <end position="311"/>
    </location>
</feature>
<feature type="region of interest" description="Disordered" evidence="1">
    <location>
        <begin position="139"/>
        <end position="160"/>
    </location>
</feature>
<accession>A0A8T1VJC3</accession>
<dbReference type="Proteomes" id="UP000694044">
    <property type="component" value="Unassembled WGS sequence"/>
</dbReference>
<reference evidence="2" key="1">
    <citation type="submission" date="2021-02" db="EMBL/GenBank/DDBJ databases">
        <authorList>
            <person name="Palmer J.M."/>
        </authorList>
    </citation>
    <scope>NUCLEOTIDE SEQUENCE</scope>
    <source>
        <strain evidence="2">SCRP734</strain>
    </source>
</reference>